<keyword evidence="9" id="KW-0276">Fatty acid metabolism</keyword>
<dbReference type="FunFam" id="3.40.50.720:FF:000173">
    <property type="entry name" value="3-oxoacyl-[acyl-carrier protein] reductase"/>
    <property type="match status" value="1"/>
</dbReference>
<dbReference type="PRINTS" id="PR00081">
    <property type="entry name" value="GDHRDH"/>
</dbReference>
<comment type="subunit">
    <text evidence="9">Homotetramer.</text>
</comment>
<keyword evidence="9" id="KW-0444">Lipid biosynthesis</keyword>
<comment type="caution">
    <text evidence="11">The sequence shown here is derived from an EMBL/GenBank/DDBJ whole genome shotgun (WGS) entry which is preliminary data.</text>
</comment>
<comment type="catalytic activity">
    <reaction evidence="6 9">
        <text>a (3R)-hydroxyacyl-[ACP] + NADP(+) = a 3-oxoacyl-[ACP] + NADPH + H(+)</text>
        <dbReference type="Rhea" id="RHEA:17397"/>
        <dbReference type="Rhea" id="RHEA-COMP:9916"/>
        <dbReference type="Rhea" id="RHEA-COMP:9945"/>
        <dbReference type="ChEBI" id="CHEBI:15378"/>
        <dbReference type="ChEBI" id="CHEBI:57783"/>
        <dbReference type="ChEBI" id="CHEBI:58349"/>
        <dbReference type="ChEBI" id="CHEBI:78776"/>
        <dbReference type="ChEBI" id="CHEBI:78827"/>
        <dbReference type="EC" id="1.1.1.100"/>
    </reaction>
</comment>
<evidence type="ECO:0000256" key="6">
    <source>
        <dbReference type="ARBA" id="ARBA00048508"/>
    </source>
</evidence>
<dbReference type="NCBIfam" id="NF005559">
    <property type="entry name" value="PRK07231.1"/>
    <property type="match status" value="1"/>
</dbReference>
<keyword evidence="8 9" id="KW-0521">NADP</keyword>
<dbReference type="GO" id="GO:0051287">
    <property type="term" value="F:NAD binding"/>
    <property type="evidence" value="ECO:0007669"/>
    <property type="project" value="UniProtKB-UniRule"/>
</dbReference>
<keyword evidence="9" id="KW-0275">Fatty acid biosynthesis</keyword>
<evidence type="ECO:0000256" key="8">
    <source>
        <dbReference type="PIRSR" id="PIRSR611284-2"/>
    </source>
</evidence>
<feature type="binding site" evidence="8">
    <location>
        <position position="93"/>
    </location>
    <ligand>
        <name>NADP(+)</name>
        <dbReference type="ChEBI" id="CHEBI:58349"/>
    </ligand>
</feature>
<organism evidence="11 12">
    <name type="scientific">Ruminiclostridium papyrosolvens C7</name>
    <dbReference type="NCBI Taxonomy" id="1330534"/>
    <lineage>
        <taxon>Bacteria</taxon>
        <taxon>Bacillati</taxon>
        <taxon>Bacillota</taxon>
        <taxon>Clostridia</taxon>
        <taxon>Eubacteriales</taxon>
        <taxon>Oscillospiraceae</taxon>
        <taxon>Ruminiclostridium</taxon>
    </lineage>
</organism>
<dbReference type="Pfam" id="PF13561">
    <property type="entry name" value="adh_short_C2"/>
    <property type="match status" value="1"/>
</dbReference>
<dbReference type="AlphaFoldDB" id="U4R1P7"/>
<comment type="similarity">
    <text evidence="2 9">Belongs to the short-chain dehydrogenases/reductases (SDR) family.</text>
</comment>
<dbReference type="UniPathway" id="UPA00094"/>
<sequence>MWKLFDEGCTALVTGASRGIGRAIALELARQGVDVAINYRSNEEMAISLKEEIEEMGRQALIIKADMQNPDEIKQMFKQIKSQFRHIDILVNNAGIIKDGYLMMMSEASFQKVIDTNLLGCFRISQEALKMMCSAKKGVIVNIASTSGIVGQEGQANYSASKAGIIAFSKVVAKEYARYGIRCNVVAPGFIETDMTNDSGGKSLKDKYMDFISLKHFGEPQDIADAVAFLASSRSKYITGKVLTVDGGLID</sequence>
<dbReference type="NCBIfam" id="TIGR01830">
    <property type="entry name" value="3oxo_ACP_reduc"/>
    <property type="match status" value="1"/>
</dbReference>
<evidence type="ECO:0000313" key="12">
    <source>
        <dbReference type="Proteomes" id="UP000016860"/>
    </source>
</evidence>
<dbReference type="InterPro" id="IPR011284">
    <property type="entry name" value="3oxo_ACP_reduc"/>
</dbReference>
<dbReference type="EMBL" id="ATAY01000030">
    <property type="protein sequence ID" value="EPR12150.1"/>
    <property type="molecule type" value="Genomic_DNA"/>
</dbReference>
<feature type="active site" description="Proton acceptor" evidence="7">
    <location>
        <position position="158"/>
    </location>
</feature>
<protein>
    <recommendedName>
        <fullName evidence="3 9">3-oxoacyl-[acyl-carrier-protein] reductase</fullName>
        <ecNumber evidence="3 9">1.1.1.100</ecNumber>
    </recommendedName>
</protein>
<evidence type="ECO:0000256" key="9">
    <source>
        <dbReference type="RuleBase" id="RU366074"/>
    </source>
</evidence>
<dbReference type="InterPro" id="IPR057326">
    <property type="entry name" value="KR_dom"/>
</dbReference>
<keyword evidence="9" id="KW-0443">Lipid metabolism</keyword>
<keyword evidence="5" id="KW-0753">Steroid metabolism</keyword>
<comment type="pathway">
    <text evidence="1 9">Lipid metabolism; fatty acid biosynthesis.</text>
</comment>
<dbReference type="GO" id="GO:0008202">
    <property type="term" value="P:steroid metabolic process"/>
    <property type="evidence" value="ECO:0007669"/>
    <property type="project" value="UniProtKB-KW"/>
</dbReference>
<dbReference type="SUPFAM" id="SSF51735">
    <property type="entry name" value="NAD(P)-binding Rossmann-fold domains"/>
    <property type="match status" value="1"/>
</dbReference>
<evidence type="ECO:0000256" key="1">
    <source>
        <dbReference type="ARBA" id="ARBA00005194"/>
    </source>
</evidence>
<comment type="function">
    <text evidence="9">Catalyzes the NADPH-dependent reduction of beta-ketoacyl-ACP substrates to beta-hydroxyacyl-ACP products, the first reductive step in the elongation cycle of fatty acid biosynthesis.</text>
</comment>
<evidence type="ECO:0000256" key="3">
    <source>
        <dbReference type="ARBA" id="ARBA00012948"/>
    </source>
</evidence>
<name>U4R1P7_9FIRM</name>
<feature type="domain" description="Ketoreductase" evidence="10">
    <location>
        <begin position="9"/>
        <end position="194"/>
    </location>
</feature>
<dbReference type="PANTHER" id="PTHR42879">
    <property type="entry name" value="3-OXOACYL-(ACYL-CARRIER-PROTEIN) REDUCTASE"/>
    <property type="match status" value="1"/>
</dbReference>
<feature type="binding site" evidence="8">
    <location>
        <begin position="158"/>
        <end position="162"/>
    </location>
    <ligand>
        <name>NADP(+)</name>
        <dbReference type="ChEBI" id="CHEBI:58349"/>
    </ligand>
</feature>
<evidence type="ECO:0000256" key="7">
    <source>
        <dbReference type="PIRSR" id="PIRSR611284-1"/>
    </source>
</evidence>
<dbReference type="InterPro" id="IPR020904">
    <property type="entry name" value="Sc_DH/Rdtase_CS"/>
</dbReference>
<feature type="binding site" evidence="8">
    <location>
        <position position="191"/>
    </location>
    <ligand>
        <name>NADP(+)</name>
        <dbReference type="ChEBI" id="CHEBI:58349"/>
    </ligand>
</feature>
<dbReference type="STRING" id="1330534.L323_09205"/>
<dbReference type="PRINTS" id="PR00080">
    <property type="entry name" value="SDRFAMILY"/>
</dbReference>
<dbReference type="InterPro" id="IPR002347">
    <property type="entry name" value="SDR_fam"/>
</dbReference>
<dbReference type="InterPro" id="IPR050259">
    <property type="entry name" value="SDR"/>
</dbReference>
<dbReference type="NCBIfam" id="NF009466">
    <property type="entry name" value="PRK12826.1-2"/>
    <property type="match status" value="1"/>
</dbReference>
<dbReference type="SMART" id="SM00822">
    <property type="entry name" value="PKS_KR"/>
    <property type="match status" value="1"/>
</dbReference>
<evidence type="ECO:0000256" key="4">
    <source>
        <dbReference type="ARBA" id="ARBA00023002"/>
    </source>
</evidence>
<proteinExistence type="inferred from homology"/>
<dbReference type="GO" id="GO:0006633">
    <property type="term" value="P:fatty acid biosynthetic process"/>
    <property type="evidence" value="ECO:0007669"/>
    <property type="project" value="UniProtKB-UniPathway"/>
</dbReference>
<dbReference type="InterPro" id="IPR036291">
    <property type="entry name" value="NAD(P)-bd_dom_sf"/>
</dbReference>
<dbReference type="EC" id="1.1.1.100" evidence="3 9"/>
<accession>U4R1P7</accession>
<dbReference type="OrthoDB" id="1738245at2"/>
<feature type="binding site" evidence="8">
    <location>
        <begin position="15"/>
        <end position="18"/>
    </location>
    <ligand>
        <name>NADP(+)</name>
        <dbReference type="ChEBI" id="CHEBI:58349"/>
    </ligand>
</feature>
<gene>
    <name evidence="11" type="ORF">L323_09205</name>
</gene>
<keyword evidence="4 9" id="KW-0560">Oxidoreductase</keyword>
<evidence type="ECO:0000256" key="5">
    <source>
        <dbReference type="ARBA" id="ARBA00023221"/>
    </source>
</evidence>
<evidence type="ECO:0000256" key="2">
    <source>
        <dbReference type="ARBA" id="ARBA00006484"/>
    </source>
</evidence>
<evidence type="ECO:0000259" key="10">
    <source>
        <dbReference type="SMART" id="SM00822"/>
    </source>
</evidence>
<dbReference type="RefSeq" id="WP_020815382.1">
    <property type="nucleotide sequence ID" value="NZ_ATAY01000030.1"/>
</dbReference>
<dbReference type="Proteomes" id="UP000016860">
    <property type="component" value="Unassembled WGS sequence"/>
</dbReference>
<dbReference type="GO" id="GO:0004316">
    <property type="term" value="F:3-oxoacyl-[acyl-carrier-protein] reductase (NADPH) activity"/>
    <property type="evidence" value="ECO:0007669"/>
    <property type="project" value="UniProtKB-UniRule"/>
</dbReference>
<dbReference type="PROSITE" id="PS00061">
    <property type="entry name" value="ADH_SHORT"/>
    <property type="match status" value="1"/>
</dbReference>
<dbReference type="Gene3D" id="3.40.50.720">
    <property type="entry name" value="NAD(P)-binding Rossmann-like Domain"/>
    <property type="match status" value="1"/>
</dbReference>
<dbReference type="PANTHER" id="PTHR42879:SF2">
    <property type="entry name" value="3-OXOACYL-[ACYL-CARRIER-PROTEIN] REDUCTASE FABG"/>
    <property type="match status" value="1"/>
</dbReference>
<dbReference type="PATRIC" id="fig|1330534.3.peg.1832"/>
<evidence type="ECO:0000313" key="11">
    <source>
        <dbReference type="EMBL" id="EPR12150.1"/>
    </source>
</evidence>
<reference evidence="11 12" key="1">
    <citation type="journal article" date="2013" name="Genome Announc.">
        <title>Draft Genome Sequence of the Cellulolytic Bacterium Clostridium papyrosolvens C7 (ATCC 700395).</title>
        <authorList>
            <person name="Zepeda V."/>
            <person name="Dassa B."/>
            <person name="Borovok I."/>
            <person name="Lamed R."/>
            <person name="Bayer E.A."/>
            <person name="Cate J.H."/>
        </authorList>
    </citation>
    <scope>NUCLEOTIDE SEQUENCE [LARGE SCALE GENOMIC DNA]</scope>
    <source>
        <strain evidence="11 12">C7</strain>
    </source>
</reference>